<dbReference type="SUPFAM" id="SSF159245">
    <property type="entry name" value="AttH-like"/>
    <property type="match status" value="1"/>
</dbReference>
<dbReference type="PANTHER" id="PTHR38591:SF1">
    <property type="entry name" value="BLL1000 PROTEIN"/>
    <property type="match status" value="1"/>
</dbReference>
<organism evidence="2 3">
    <name type="scientific">Acidihalobacter ferrooxydans</name>
    <dbReference type="NCBI Taxonomy" id="1765967"/>
    <lineage>
        <taxon>Bacteria</taxon>
        <taxon>Pseudomonadati</taxon>
        <taxon>Pseudomonadota</taxon>
        <taxon>Gammaproteobacteria</taxon>
        <taxon>Chromatiales</taxon>
        <taxon>Ectothiorhodospiraceae</taxon>
        <taxon>Acidihalobacter</taxon>
    </lineage>
</organism>
<evidence type="ECO:0000313" key="3">
    <source>
        <dbReference type="Proteomes" id="UP000243807"/>
    </source>
</evidence>
<dbReference type="STRING" id="1765967.BW247_04770"/>
<dbReference type="RefSeq" id="WP_076836117.1">
    <property type="nucleotide sequence ID" value="NZ_CP019434.1"/>
</dbReference>
<dbReference type="Proteomes" id="UP000243807">
    <property type="component" value="Chromosome"/>
</dbReference>
<name>A0A1P8UF76_9GAMM</name>
<dbReference type="InterPro" id="IPR010791">
    <property type="entry name" value="AttH_dom"/>
</dbReference>
<gene>
    <name evidence="2" type="ORF">BW247_04770</name>
</gene>
<dbReference type="InterPro" id="IPR023374">
    <property type="entry name" value="AttH-like_dom_sf"/>
</dbReference>
<dbReference type="Gene3D" id="2.40.370.10">
    <property type="entry name" value="AttH-like domain"/>
    <property type="match status" value="2"/>
</dbReference>
<dbReference type="OrthoDB" id="9770826at2"/>
<dbReference type="Pfam" id="PF17186">
    <property type="entry name" value="Lipocalin_9"/>
    <property type="match status" value="1"/>
</dbReference>
<evidence type="ECO:0000259" key="1">
    <source>
        <dbReference type="Pfam" id="PF07143"/>
    </source>
</evidence>
<evidence type="ECO:0000313" key="2">
    <source>
        <dbReference type="EMBL" id="APZ42485.1"/>
    </source>
</evidence>
<dbReference type="AlphaFoldDB" id="A0A1P8UF76"/>
<accession>A0A1P8UF76</accession>
<dbReference type="KEGG" id="afy:BW247_04770"/>
<feature type="domain" description="AttH" evidence="1">
    <location>
        <begin position="36"/>
        <end position="230"/>
    </location>
</feature>
<dbReference type="PANTHER" id="PTHR38591">
    <property type="entry name" value="HYDROLASE"/>
    <property type="match status" value="1"/>
</dbReference>
<reference evidence="2 3" key="1">
    <citation type="submission" date="2017-01" db="EMBL/GenBank/DDBJ databases">
        <title>Draft sequence of Acidihalobacter ferrooxidans strain DSM 14175 (strain V8).</title>
        <authorList>
            <person name="Khaleque H.N."/>
            <person name="Ramsay J.P."/>
            <person name="Murphy R.J.T."/>
            <person name="Kaksonen A.H."/>
            <person name="Boxall N.J."/>
            <person name="Watkin E.L.J."/>
        </authorList>
    </citation>
    <scope>NUCLEOTIDE SEQUENCE [LARGE SCALE GENOMIC DNA]</scope>
    <source>
        <strain evidence="2 3">V8</strain>
    </source>
</reference>
<protein>
    <recommendedName>
        <fullName evidence="1">AttH domain-containing protein</fullName>
    </recommendedName>
</protein>
<proteinExistence type="predicted"/>
<dbReference type="Pfam" id="PF07143">
    <property type="entry name" value="CrtC"/>
    <property type="match status" value="1"/>
</dbReference>
<sequence>MQQALGGSDTAGFARAYAPRPLTFPAAFGPHPHFRTEWWYFTGNLHGPQGQPYGFELTFFRIALAPQRPAGASPWLTNQVYMADFAMTDPAGKRFEAWQRFARGALGLAGAQAAPFHVWLGEWSVRHTGHWRPPSGGAGADAPCATPGVCAAFPWRLHATHAGTTLSLRLVPAQGVVLNGDAGLSRKGAAPGDASYYYSMPRLAARGTLDLGGTHVAVSGTVWLDREWSTSALAPDQVGWDWFALRLRDGADLMFYRLRDRDGATDPHSAGTWVSPTGTVRHLTAKDVHIDVLGHWNSPHGGRYPARWRLRVPALGLSVEVTPLLADQELDLAVRYWEGAVGVVGTQHGRAVRGEGYVELTGYGDTKNRFMSIKSR</sequence>
<keyword evidence="3" id="KW-1185">Reference proteome</keyword>
<dbReference type="EMBL" id="CP019434">
    <property type="protein sequence ID" value="APZ42485.1"/>
    <property type="molecule type" value="Genomic_DNA"/>
</dbReference>